<dbReference type="EMBL" id="BSQG01000001">
    <property type="protein sequence ID" value="GLU46340.1"/>
    <property type="molecule type" value="Genomic_DNA"/>
</dbReference>
<comment type="caution">
    <text evidence="4">The sequence shown here is derived from an EMBL/GenBank/DDBJ whole genome shotgun (WGS) entry which is preliminary data.</text>
</comment>
<feature type="compositionally biased region" description="Basic residues" evidence="1">
    <location>
        <begin position="145"/>
        <end position="155"/>
    </location>
</feature>
<dbReference type="GO" id="GO:0005886">
    <property type="term" value="C:plasma membrane"/>
    <property type="evidence" value="ECO:0007669"/>
    <property type="project" value="TreeGrafter"/>
</dbReference>
<dbReference type="PANTHER" id="PTHR30336">
    <property type="entry name" value="INNER MEMBRANE PROTEIN, PROBABLE PERMEASE"/>
    <property type="match status" value="1"/>
</dbReference>
<dbReference type="Pfam" id="PF02698">
    <property type="entry name" value="DUF218"/>
    <property type="match status" value="1"/>
</dbReference>
<gene>
    <name evidence="4" type="ORF">Nans01_06910</name>
</gene>
<dbReference type="AlphaFoldDB" id="A0A9W6UHT5"/>
<protein>
    <recommendedName>
        <fullName evidence="3">DUF218 domain-containing protein</fullName>
    </recommendedName>
</protein>
<keyword evidence="2" id="KW-0812">Transmembrane</keyword>
<keyword evidence="2" id="KW-1133">Transmembrane helix</keyword>
<dbReference type="InterPro" id="IPR051599">
    <property type="entry name" value="Cell_Envelope_Assoc"/>
</dbReference>
<feature type="region of interest" description="Disordered" evidence="1">
    <location>
        <begin position="1"/>
        <end position="155"/>
    </location>
</feature>
<keyword evidence="2" id="KW-0472">Membrane</keyword>
<dbReference type="InterPro" id="IPR003848">
    <property type="entry name" value="DUF218"/>
</dbReference>
<evidence type="ECO:0000256" key="1">
    <source>
        <dbReference type="SAM" id="MobiDB-lite"/>
    </source>
</evidence>
<accession>A0A9W6UHT5</accession>
<feature type="compositionally biased region" description="Basic and acidic residues" evidence="1">
    <location>
        <begin position="88"/>
        <end position="113"/>
    </location>
</feature>
<keyword evidence="5" id="KW-1185">Reference proteome</keyword>
<feature type="transmembrane region" description="Helical" evidence="2">
    <location>
        <begin position="161"/>
        <end position="184"/>
    </location>
</feature>
<dbReference type="Proteomes" id="UP001165092">
    <property type="component" value="Unassembled WGS sequence"/>
</dbReference>
<evidence type="ECO:0000256" key="2">
    <source>
        <dbReference type="SAM" id="Phobius"/>
    </source>
</evidence>
<feature type="compositionally biased region" description="Basic and acidic residues" evidence="1">
    <location>
        <begin position="1"/>
        <end position="12"/>
    </location>
</feature>
<dbReference type="CDD" id="cd06259">
    <property type="entry name" value="YdcF-like"/>
    <property type="match status" value="1"/>
</dbReference>
<reference evidence="4" key="1">
    <citation type="submission" date="2023-02" db="EMBL/GenBank/DDBJ databases">
        <title>Nocardiopsis ansamitocini NBRC 112285.</title>
        <authorList>
            <person name="Ichikawa N."/>
            <person name="Sato H."/>
            <person name="Tonouchi N."/>
        </authorList>
    </citation>
    <scope>NUCLEOTIDE SEQUENCE</scope>
    <source>
        <strain evidence="4">NBRC 112285</strain>
    </source>
</reference>
<feature type="compositionally biased region" description="Acidic residues" evidence="1">
    <location>
        <begin position="127"/>
        <end position="141"/>
    </location>
</feature>
<organism evidence="4 5">
    <name type="scientific">Nocardiopsis ansamitocini</name>
    <dbReference type="NCBI Taxonomy" id="1670832"/>
    <lineage>
        <taxon>Bacteria</taxon>
        <taxon>Bacillati</taxon>
        <taxon>Actinomycetota</taxon>
        <taxon>Actinomycetes</taxon>
        <taxon>Streptosporangiales</taxon>
        <taxon>Nocardiopsidaceae</taxon>
        <taxon>Nocardiopsis</taxon>
    </lineage>
</organism>
<evidence type="ECO:0000259" key="3">
    <source>
        <dbReference type="Pfam" id="PF02698"/>
    </source>
</evidence>
<evidence type="ECO:0000313" key="5">
    <source>
        <dbReference type="Proteomes" id="UP001165092"/>
    </source>
</evidence>
<proteinExistence type="predicted"/>
<sequence>MRMTGDGREGEGRQAPGAAASHDEVTQVFTRADNDADESEAADPGPGSGSDTFSRSPDRAHAQTFTRPAGFGRAADVQEPRALTEPFGHNDRATRTMDRPVRDDPRPGRERSEGVTQTMRRASVAEPLDDFFDDDDDDDDAGASTRRRTPARRRRRRSPAALVLVLLMLTAVMVPVGTWGWVWYTARQDDRPVSDAIVVLGASQYNGTPSPVFEARLSHAAELYGDGVAPAIVTVGGKQPGDNFTEGESGRNWLMEAGIPGDQIVAIGDGSDTLQSLELVSDVFRERGWGTAVIVSDPWHSLRSRKMAEDFGIESATSPARSGPAVRERDTQLRYITRETVSLWHYWIFGESATVRVDAV</sequence>
<evidence type="ECO:0000313" key="4">
    <source>
        <dbReference type="EMBL" id="GLU46340.1"/>
    </source>
</evidence>
<name>A0A9W6UHT5_9ACTN</name>
<feature type="domain" description="DUF218" evidence="3">
    <location>
        <begin position="195"/>
        <end position="340"/>
    </location>
</feature>
<dbReference type="PANTHER" id="PTHR30336:SF20">
    <property type="entry name" value="DUF218 DOMAIN-CONTAINING PROTEIN"/>
    <property type="match status" value="1"/>
</dbReference>